<evidence type="ECO:0000256" key="1">
    <source>
        <dbReference type="ARBA" id="ARBA00022494"/>
    </source>
</evidence>
<organism evidence="9 10">
    <name type="scientific">Apatococcus lobatus</name>
    <dbReference type="NCBI Taxonomy" id="904363"/>
    <lineage>
        <taxon>Eukaryota</taxon>
        <taxon>Viridiplantae</taxon>
        <taxon>Chlorophyta</taxon>
        <taxon>core chlorophytes</taxon>
        <taxon>Trebouxiophyceae</taxon>
        <taxon>Chlorellales</taxon>
        <taxon>Chlorellaceae</taxon>
        <taxon>Apatococcus</taxon>
    </lineage>
</organism>
<feature type="binding site" description="axial binding residue" evidence="6">
    <location>
        <position position="248"/>
    </location>
    <ligand>
        <name>chlorophyll b</name>
        <dbReference type="ChEBI" id="CHEBI:61721"/>
        <label>1</label>
    </ligand>
    <ligandPart>
        <name>Mg</name>
        <dbReference type="ChEBI" id="CHEBI:25107"/>
    </ligandPart>
</feature>
<keyword evidence="2 7" id="KW-0150">Chloroplast</keyword>
<feature type="binding site" evidence="6">
    <location>
        <position position="302"/>
    </location>
    <ligand>
        <name>chlorophyll a</name>
        <dbReference type="ChEBI" id="CHEBI:58416"/>
        <label>1</label>
    </ligand>
</feature>
<accession>A0AAW1QHA8</accession>
<evidence type="ECO:0000256" key="7">
    <source>
        <dbReference type="RuleBase" id="RU363080"/>
    </source>
</evidence>
<evidence type="ECO:0000256" key="6">
    <source>
        <dbReference type="PIRSR" id="PIRSR601344-1"/>
    </source>
</evidence>
<feature type="binding site" description="axial binding residue" evidence="6">
    <location>
        <position position="177"/>
    </location>
    <ligand>
        <name>chlorophyll b</name>
        <dbReference type="ChEBI" id="CHEBI:61721"/>
        <label>1</label>
    </ligand>
    <ligandPart>
        <name>Mg</name>
        <dbReference type="ChEBI" id="CHEBI:25107"/>
    </ligandPart>
</feature>
<protein>
    <recommendedName>
        <fullName evidence="7">Chlorophyll a-b binding protein, chloroplastic</fullName>
    </recommendedName>
</protein>
<dbReference type="SUPFAM" id="SSF103511">
    <property type="entry name" value="Chlorophyll a-b binding protein"/>
    <property type="match status" value="1"/>
</dbReference>
<evidence type="ECO:0000313" key="10">
    <source>
        <dbReference type="Proteomes" id="UP001438707"/>
    </source>
</evidence>
<keyword evidence="7" id="KW-0604">Photosystem II</keyword>
<comment type="similarity">
    <text evidence="7">Belongs to the light-harvesting chlorophyll a/b-binding (LHC) protein family.</text>
</comment>
<keyword evidence="7" id="KW-0603">Photosystem I</keyword>
<dbReference type="Pfam" id="PF00504">
    <property type="entry name" value="Chloroa_b-bind"/>
    <property type="match status" value="1"/>
</dbReference>
<keyword evidence="10" id="KW-1185">Reference proteome</keyword>
<dbReference type="PANTHER" id="PTHR21649">
    <property type="entry name" value="CHLOROPHYLL A/B BINDING PROTEIN"/>
    <property type="match status" value="1"/>
</dbReference>
<keyword evidence="1 6" id="KW-0148">Chlorophyll</keyword>
<feature type="binding site" evidence="6">
    <location>
        <position position="308"/>
    </location>
    <ligand>
        <name>chlorophyll a</name>
        <dbReference type="ChEBI" id="CHEBI:58416"/>
        <label>1</label>
    </ligand>
</feature>
<evidence type="ECO:0000313" key="9">
    <source>
        <dbReference type="EMBL" id="KAK9820796.1"/>
    </source>
</evidence>
<feature type="binding site" evidence="6">
    <location>
        <position position="175"/>
    </location>
    <ligand>
        <name>chlorophyll a</name>
        <dbReference type="ChEBI" id="CHEBI:58416"/>
        <label>1</label>
    </ligand>
</feature>
<reference evidence="9 10" key="1">
    <citation type="journal article" date="2024" name="Nat. Commun.">
        <title>Phylogenomics reveals the evolutionary origins of lichenization in chlorophyte algae.</title>
        <authorList>
            <person name="Puginier C."/>
            <person name="Libourel C."/>
            <person name="Otte J."/>
            <person name="Skaloud P."/>
            <person name="Haon M."/>
            <person name="Grisel S."/>
            <person name="Petersen M."/>
            <person name="Berrin J.G."/>
            <person name="Delaux P.M."/>
            <person name="Dal Grande F."/>
            <person name="Keller J."/>
        </authorList>
    </citation>
    <scope>NUCLEOTIDE SEQUENCE [LARGE SCALE GENOMIC DNA]</scope>
    <source>
        <strain evidence="9 10">SAG 2145</strain>
    </source>
</reference>
<feature type="region of interest" description="Disordered" evidence="8">
    <location>
        <begin position="1"/>
        <end position="25"/>
    </location>
</feature>
<proteinExistence type="inferred from homology"/>
<dbReference type="EMBL" id="JALJOS010000043">
    <property type="protein sequence ID" value="KAK9820796.1"/>
    <property type="molecule type" value="Genomic_DNA"/>
</dbReference>
<comment type="caution">
    <text evidence="9">The sequence shown here is derived from an EMBL/GenBank/DDBJ whole genome shotgun (WGS) entry which is preliminary data.</text>
</comment>
<feature type="binding site" evidence="6">
    <location>
        <position position="335"/>
    </location>
    <ligand>
        <name>chlorophyll a</name>
        <dbReference type="ChEBI" id="CHEBI:58416"/>
        <label>1</label>
    </ligand>
</feature>
<feature type="binding site" evidence="6">
    <location>
        <position position="172"/>
    </location>
    <ligand>
        <name>chlorophyll a</name>
        <dbReference type="ChEBI" id="CHEBI:58416"/>
        <label>1</label>
    </ligand>
</feature>
<keyword evidence="5 7" id="KW-0157">Chromophore</keyword>
<keyword evidence="3 7" id="KW-0602">Photosynthesis</keyword>
<dbReference type="GO" id="GO:0016168">
    <property type="term" value="F:chlorophyll binding"/>
    <property type="evidence" value="ECO:0007669"/>
    <property type="project" value="UniProtKB-KW"/>
</dbReference>
<evidence type="ECO:0000256" key="2">
    <source>
        <dbReference type="ARBA" id="ARBA00022528"/>
    </source>
</evidence>
<feature type="compositionally biased region" description="Low complexity" evidence="8">
    <location>
        <begin position="67"/>
        <end position="79"/>
    </location>
</feature>
<evidence type="ECO:0000256" key="8">
    <source>
        <dbReference type="SAM" id="MobiDB-lite"/>
    </source>
</evidence>
<dbReference type="GO" id="GO:0009765">
    <property type="term" value="P:photosynthesis, light harvesting"/>
    <property type="evidence" value="ECO:0007669"/>
    <property type="project" value="InterPro"/>
</dbReference>
<keyword evidence="7" id="KW-0793">Thylakoid</keyword>
<evidence type="ECO:0000256" key="4">
    <source>
        <dbReference type="ARBA" id="ARBA00022640"/>
    </source>
</evidence>
<dbReference type="AlphaFoldDB" id="A0AAW1QHA8"/>
<feature type="binding site" evidence="6">
    <location>
        <position position="303"/>
    </location>
    <ligand>
        <name>chlorophyll a</name>
        <dbReference type="ChEBI" id="CHEBI:58416"/>
        <label>1</label>
    </ligand>
</feature>
<dbReference type="GO" id="GO:0009523">
    <property type="term" value="C:photosystem II"/>
    <property type="evidence" value="ECO:0007669"/>
    <property type="project" value="UniProtKB-KW"/>
</dbReference>
<comment type="subcellular location">
    <subcellularLocation>
        <location evidence="7">Plastid</location>
        <location evidence="7">Chloroplast thylakoid membrane</location>
    </subcellularLocation>
</comment>
<feature type="region of interest" description="Disordered" evidence="8">
    <location>
        <begin position="47"/>
        <end position="107"/>
    </location>
</feature>
<feature type="binding site" evidence="6">
    <location>
        <position position="306"/>
    </location>
    <ligand>
        <name>chlorophyll a</name>
        <dbReference type="ChEBI" id="CHEBI:58416"/>
        <label>1</label>
    </ligand>
</feature>
<name>A0AAW1QHA8_9CHLO</name>
<evidence type="ECO:0000256" key="5">
    <source>
        <dbReference type="ARBA" id="ARBA00022991"/>
    </source>
</evidence>
<dbReference type="InterPro" id="IPR022796">
    <property type="entry name" value="Chloroa_b-bind"/>
</dbReference>
<sequence>MATSLRSGFLGTSLQDSRKVETATAARGQKLQVQALFKGLKKAAGKGEKEAGKAAGKASKFGKKVQQKAPAKPKFQAPKLGAKKGTQTVKKAASKASKGGTKSTGGWLGGAGGAQGLEKWYGPDRALFLPTGLLDPADVPSYLNGQLAGDYGYDPLKLGKDGAQVEKYREYELIHARWAMLAAAGIIIPEGLQANGAAIRGGTWFETGAEMLDGGTLNYFAVPWGVINNPLPLVVVTVIEAGLLFAVENYRQKGQGPPGYSPGVGKFDSDIFNSLDNLYPGGPFDPLGLADDPEVFDELRVKEIKNGRLAMVAVLAFSVQSFVTGEGPYANWAKHVADPFGYNLLTIVGNEERLPTL</sequence>
<evidence type="ECO:0000256" key="3">
    <source>
        <dbReference type="ARBA" id="ARBA00022531"/>
    </source>
</evidence>
<keyword evidence="4 7" id="KW-0934">Plastid</keyword>
<gene>
    <name evidence="9" type="ORF">WJX74_004955</name>
</gene>
<dbReference type="InterPro" id="IPR001344">
    <property type="entry name" value="Chloro_AB-bd_pln"/>
</dbReference>
<dbReference type="Proteomes" id="UP001438707">
    <property type="component" value="Unassembled WGS sequence"/>
</dbReference>
<feature type="compositionally biased region" description="Polar residues" evidence="8">
    <location>
        <begin position="1"/>
        <end position="15"/>
    </location>
</feature>
<comment type="function">
    <text evidence="7">The light-harvesting complex (LHC) functions as a light receptor, it captures and delivers excitation energy to photosystems with which it is closely associated.</text>
</comment>
<dbReference type="Gene3D" id="1.10.3460.10">
    <property type="entry name" value="Chlorophyll a/b binding protein domain"/>
    <property type="match status" value="1"/>
</dbReference>
<dbReference type="GO" id="GO:0009535">
    <property type="term" value="C:chloroplast thylakoid membrane"/>
    <property type="evidence" value="ECO:0007669"/>
    <property type="project" value="UniProtKB-SubCell"/>
</dbReference>
<feature type="compositionally biased region" description="Low complexity" evidence="8">
    <location>
        <begin position="90"/>
        <end position="101"/>
    </location>
</feature>
<feature type="binding site" evidence="6">
    <location>
        <position position="320"/>
    </location>
    <ligand>
        <name>chlorophyll a</name>
        <dbReference type="ChEBI" id="CHEBI:58416"/>
        <label>1</label>
    </ligand>
</feature>
<dbReference type="GO" id="GO:0009522">
    <property type="term" value="C:photosystem I"/>
    <property type="evidence" value="ECO:0007669"/>
    <property type="project" value="UniProtKB-KW"/>
</dbReference>